<dbReference type="Proteomes" id="UP000539473">
    <property type="component" value="Unassembled WGS sequence"/>
</dbReference>
<feature type="compositionally biased region" description="Low complexity" evidence="1">
    <location>
        <begin position="61"/>
        <end position="74"/>
    </location>
</feature>
<reference evidence="6" key="2">
    <citation type="journal article" date="2019" name="Int. J. Syst. Evol. Microbiol.">
        <title>The Global Catalogue of Microorganisms (GCM) 10K type strain sequencing project: providing services to taxonomists for standard genome sequencing and annotation.</title>
        <authorList>
            <consortium name="The Broad Institute Genomics Platform"/>
            <consortium name="The Broad Institute Genome Sequencing Center for Infectious Disease"/>
            <person name="Wu L."/>
            <person name="Ma J."/>
        </authorList>
    </citation>
    <scope>NUCLEOTIDE SEQUENCE [LARGE SCALE GENOMIC DNA]</scope>
    <source>
        <strain evidence="6">CGMCC 1.18437</strain>
    </source>
</reference>
<dbReference type="Proteomes" id="UP000619376">
    <property type="component" value="Unassembled WGS sequence"/>
</dbReference>
<evidence type="ECO:0000313" key="4">
    <source>
        <dbReference type="EMBL" id="MBB5376826.1"/>
    </source>
</evidence>
<keyword evidence="2" id="KW-0732">Signal</keyword>
<comment type="caution">
    <text evidence="4">The sequence shown here is derived from an EMBL/GenBank/DDBJ whole genome shotgun (WGS) entry which is preliminary data.</text>
</comment>
<dbReference type="AlphaFoldDB" id="A0A7W8KEU7"/>
<evidence type="ECO:0000256" key="2">
    <source>
        <dbReference type="SAM" id="SignalP"/>
    </source>
</evidence>
<reference evidence="3" key="4">
    <citation type="submission" date="2024-05" db="EMBL/GenBank/DDBJ databases">
        <authorList>
            <person name="Sun Q."/>
            <person name="Zhou Y."/>
        </authorList>
    </citation>
    <scope>NUCLEOTIDE SEQUENCE</scope>
    <source>
        <strain evidence="3">CGMCC 1.18437</strain>
    </source>
</reference>
<dbReference type="EMBL" id="BNAJ01000005">
    <property type="protein sequence ID" value="GHF45644.1"/>
    <property type="molecule type" value="Genomic_DNA"/>
</dbReference>
<evidence type="ECO:0000313" key="3">
    <source>
        <dbReference type="EMBL" id="GHF45644.1"/>
    </source>
</evidence>
<dbReference type="EMBL" id="JACHFK010000005">
    <property type="protein sequence ID" value="MBB5376826.1"/>
    <property type="molecule type" value="Genomic_DNA"/>
</dbReference>
<accession>A0A7W8KEU7</accession>
<evidence type="ECO:0000256" key="1">
    <source>
        <dbReference type="SAM" id="MobiDB-lite"/>
    </source>
</evidence>
<organism evidence="4 5">
    <name type="scientific">Deinococcus metalli</name>
    <dbReference type="NCBI Taxonomy" id="1141878"/>
    <lineage>
        <taxon>Bacteria</taxon>
        <taxon>Thermotogati</taxon>
        <taxon>Deinococcota</taxon>
        <taxon>Deinococci</taxon>
        <taxon>Deinococcales</taxon>
        <taxon>Deinococcaceae</taxon>
        <taxon>Deinococcus</taxon>
    </lineage>
</organism>
<sequence length="134" mass="13551">MALVLGALGLGFTLGRAAPGPAAAPLWQFIVDQAHDDPVDSAAPDGAGAGGDPREVIPITPGDGQQPGAAPQGQPRRDQGECTVLMFRDGQFYRMQPGSPGPGGASPGSDTELFPVQPLPAPAAPPFSGPEMRS</sequence>
<reference evidence="4 5" key="3">
    <citation type="submission" date="2020-08" db="EMBL/GenBank/DDBJ databases">
        <title>Genomic Encyclopedia of Type Strains, Phase IV (KMG-IV): sequencing the most valuable type-strain genomes for metagenomic binning, comparative biology and taxonomic classification.</title>
        <authorList>
            <person name="Goeker M."/>
        </authorList>
    </citation>
    <scope>NUCLEOTIDE SEQUENCE [LARGE SCALE GENOMIC DNA]</scope>
    <source>
        <strain evidence="4 5">DSM 27521</strain>
    </source>
</reference>
<gene>
    <name evidence="3" type="ORF">GCM10017781_22550</name>
    <name evidence="4" type="ORF">HNQ07_002290</name>
</gene>
<evidence type="ECO:0000313" key="6">
    <source>
        <dbReference type="Proteomes" id="UP000619376"/>
    </source>
</evidence>
<reference evidence="3" key="1">
    <citation type="journal article" date="2014" name="Int. J. Syst. Evol. Microbiol.">
        <title>Complete genome of a new Firmicutes species belonging to the dominant human colonic microbiota ('Ruminococcus bicirculans') reveals two chromosomes and a selective capacity to utilize plant glucans.</title>
        <authorList>
            <consortium name="NISC Comparative Sequencing Program"/>
            <person name="Wegmann U."/>
            <person name="Louis P."/>
            <person name="Goesmann A."/>
            <person name="Henrissat B."/>
            <person name="Duncan S.H."/>
            <person name="Flint H.J."/>
        </authorList>
    </citation>
    <scope>NUCLEOTIDE SEQUENCE</scope>
    <source>
        <strain evidence="3">CGMCC 1.18437</strain>
    </source>
</reference>
<feature type="signal peptide" evidence="2">
    <location>
        <begin position="1"/>
        <end position="17"/>
    </location>
</feature>
<feature type="chain" id="PRO_5031389974" evidence="2">
    <location>
        <begin position="18"/>
        <end position="134"/>
    </location>
</feature>
<feature type="region of interest" description="Disordered" evidence="1">
    <location>
        <begin position="35"/>
        <end position="134"/>
    </location>
</feature>
<evidence type="ECO:0000313" key="5">
    <source>
        <dbReference type="Proteomes" id="UP000539473"/>
    </source>
</evidence>
<keyword evidence="6" id="KW-1185">Reference proteome</keyword>
<proteinExistence type="predicted"/>
<feature type="compositionally biased region" description="Pro residues" evidence="1">
    <location>
        <begin position="117"/>
        <end position="128"/>
    </location>
</feature>
<name>A0A7W8KEU7_9DEIO</name>
<dbReference type="RefSeq" id="WP_184111826.1">
    <property type="nucleotide sequence ID" value="NZ_BNAJ01000005.1"/>
</dbReference>
<protein>
    <submittedName>
        <fullName evidence="4">Uncharacterized protein</fullName>
    </submittedName>
</protein>